<dbReference type="Proteomes" id="UP000298416">
    <property type="component" value="Unassembled WGS sequence"/>
</dbReference>
<name>A0A8X8ZJS8_SALSN</name>
<accession>A0A8X8ZJS8</accession>
<evidence type="ECO:0000313" key="1">
    <source>
        <dbReference type="EMBL" id="KAG6407577.1"/>
    </source>
</evidence>
<organism evidence="1">
    <name type="scientific">Salvia splendens</name>
    <name type="common">Scarlet sage</name>
    <dbReference type="NCBI Taxonomy" id="180675"/>
    <lineage>
        <taxon>Eukaryota</taxon>
        <taxon>Viridiplantae</taxon>
        <taxon>Streptophyta</taxon>
        <taxon>Embryophyta</taxon>
        <taxon>Tracheophyta</taxon>
        <taxon>Spermatophyta</taxon>
        <taxon>Magnoliopsida</taxon>
        <taxon>eudicotyledons</taxon>
        <taxon>Gunneridae</taxon>
        <taxon>Pentapetalae</taxon>
        <taxon>asterids</taxon>
        <taxon>lamiids</taxon>
        <taxon>Lamiales</taxon>
        <taxon>Lamiaceae</taxon>
        <taxon>Nepetoideae</taxon>
        <taxon>Mentheae</taxon>
        <taxon>Salviinae</taxon>
        <taxon>Salvia</taxon>
        <taxon>Salvia subgen. Calosphace</taxon>
        <taxon>core Calosphace</taxon>
    </lineage>
</organism>
<reference evidence="1" key="2">
    <citation type="submission" date="2020-08" db="EMBL/GenBank/DDBJ databases">
        <title>Plant Genome Project.</title>
        <authorList>
            <person name="Zhang R.-G."/>
        </authorList>
    </citation>
    <scope>NUCLEOTIDE SEQUENCE</scope>
    <source>
        <strain evidence="1">Huo1</strain>
        <tissue evidence="1">Leaf</tissue>
    </source>
</reference>
<gene>
    <name evidence="1" type="ORF">SASPL_130569</name>
</gene>
<proteinExistence type="predicted"/>
<dbReference type="AlphaFoldDB" id="A0A8X8ZJS8"/>
<keyword evidence="2" id="KW-1185">Reference proteome</keyword>
<dbReference type="EMBL" id="PNBA02000011">
    <property type="protein sequence ID" value="KAG6407577.1"/>
    <property type="molecule type" value="Genomic_DNA"/>
</dbReference>
<protein>
    <submittedName>
        <fullName evidence="1">Uncharacterized protein</fullName>
    </submittedName>
</protein>
<sequence length="205" mass="23410">MKSREEEKLVMKKECKAVHVLEVQKAQEIESTYGDFSLPQWMFGSCGGSIFKEETTSNPKVKVKKTKAENSPKVEAKISDGALKNTWWKKRLARSYASNIDRKSNTTSYGKNTAAAGTKSFGVVDLKQIEEELDKLQRKNLEAKYPTRPDLLNAMSEAQLRQLHAFLTPKANFVRSRIEQLRMKRQFSFSASYIHGDGCWIFQCC</sequence>
<evidence type="ECO:0000313" key="2">
    <source>
        <dbReference type="Proteomes" id="UP000298416"/>
    </source>
</evidence>
<reference evidence="1" key="1">
    <citation type="submission" date="2018-01" db="EMBL/GenBank/DDBJ databases">
        <authorList>
            <person name="Mao J.F."/>
        </authorList>
    </citation>
    <scope>NUCLEOTIDE SEQUENCE</scope>
    <source>
        <strain evidence="1">Huo1</strain>
        <tissue evidence="1">Leaf</tissue>
    </source>
</reference>
<comment type="caution">
    <text evidence="1">The sequence shown here is derived from an EMBL/GenBank/DDBJ whole genome shotgun (WGS) entry which is preliminary data.</text>
</comment>